<keyword evidence="4" id="KW-0949">S-adenosyl-L-methionine</keyword>
<evidence type="ECO:0000256" key="4">
    <source>
        <dbReference type="ARBA" id="ARBA00022691"/>
    </source>
</evidence>
<dbReference type="EMBL" id="DTDR01000052">
    <property type="protein sequence ID" value="HGK63302.1"/>
    <property type="molecule type" value="Genomic_DNA"/>
</dbReference>
<evidence type="ECO:0000256" key="2">
    <source>
        <dbReference type="ARBA" id="ARBA00022603"/>
    </source>
</evidence>
<dbReference type="InterPro" id="IPR004556">
    <property type="entry name" value="HemK-like"/>
</dbReference>
<evidence type="ECO:0000313" key="7">
    <source>
        <dbReference type="EMBL" id="HGK63302.1"/>
    </source>
</evidence>
<dbReference type="PANTHER" id="PTHR18895:SF74">
    <property type="entry name" value="MTRF1L RELEASE FACTOR GLUTAMINE METHYLTRANSFERASE"/>
    <property type="match status" value="1"/>
</dbReference>
<sequence length="273" mass="32446">MNKELLAIKKRYRLSDEEFNFILYGVFEKKLYQIYLSEKLPRRKIKKILTILKNKKNGIPLPYLLKKAYFLDLELHIEKGVFIPRAETELLISFLETHYNKEKIRYIIDIGTGTGNLAISLAHLFKNAEIIATDISKKALRVAKKNIQKYSLQNRIKLYYADLFYFPNHKEYFHKFDLIVSNPPYISKKDYERLPKVVKNYENKRALYGGEDGLWVIKRILQEGKKFLSEKGIIFLEIDHPYPLKIYQFAKEWYSSFIFLPSLSKKIRFAIIS</sequence>
<evidence type="ECO:0000256" key="3">
    <source>
        <dbReference type="ARBA" id="ARBA00022679"/>
    </source>
</evidence>
<dbReference type="PANTHER" id="PTHR18895">
    <property type="entry name" value="HEMK METHYLTRANSFERASE"/>
    <property type="match status" value="1"/>
</dbReference>
<keyword evidence="3 7" id="KW-0808">Transferase</keyword>
<evidence type="ECO:0000256" key="5">
    <source>
        <dbReference type="ARBA" id="ARBA00048391"/>
    </source>
</evidence>
<dbReference type="GO" id="GO:0102559">
    <property type="term" value="F:peptide chain release factor N(5)-glutamine methyltransferase activity"/>
    <property type="evidence" value="ECO:0007669"/>
    <property type="project" value="UniProtKB-EC"/>
</dbReference>
<proteinExistence type="predicted"/>
<dbReference type="Gene3D" id="3.40.50.150">
    <property type="entry name" value="Vaccinia Virus protein VP39"/>
    <property type="match status" value="1"/>
</dbReference>
<comment type="catalytic activity">
    <reaction evidence="5">
        <text>L-glutaminyl-[peptide chain release factor] + S-adenosyl-L-methionine = N(5)-methyl-L-glutaminyl-[peptide chain release factor] + S-adenosyl-L-homocysteine + H(+)</text>
        <dbReference type="Rhea" id="RHEA:42896"/>
        <dbReference type="Rhea" id="RHEA-COMP:10271"/>
        <dbReference type="Rhea" id="RHEA-COMP:10272"/>
        <dbReference type="ChEBI" id="CHEBI:15378"/>
        <dbReference type="ChEBI" id="CHEBI:30011"/>
        <dbReference type="ChEBI" id="CHEBI:57856"/>
        <dbReference type="ChEBI" id="CHEBI:59789"/>
        <dbReference type="ChEBI" id="CHEBI:61891"/>
        <dbReference type="EC" id="2.1.1.297"/>
    </reaction>
</comment>
<dbReference type="PROSITE" id="PS00092">
    <property type="entry name" value="N6_MTASE"/>
    <property type="match status" value="1"/>
</dbReference>
<dbReference type="NCBIfam" id="TIGR03534">
    <property type="entry name" value="RF_mod_PrmC"/>
    <property type="match status" value="1"/>
</dbReference>
<feature type="domain" description="Methyltransferase small" evidence="6">
    <location>
        <begin position="87"/>
        <end position="190"/>
    </location>
</feature>
<reference evidence="7" key="1">
    <citation type="journal article" date="2020" name="mSystems">
        <title>Genome- and Community-Level Interaction Insights into Carbon Utilization and Element Cycling Functions of Hydrothermarchaeota in Hydrothermal Sediment.</title>
        <authorList>
            <person name="Zhou Z."/>
            <person name="Liu Y."/>
            <person name="Xu W."/>
            <person name="Pan J."/>
            <person name="Luo Z.H."/>
            <person name="Li M."/>
        </authorList>
    </citation>
    <scope>NUCLEOTIDE SEQUENCE [LARGE SCALE GENOMIC DNA]</scope>
    <source>
        <strain evidence="7">SpSt-697</strain>
    </source>
</reference>
<gene>
    <name evidence="7" type="primary">prmC</name>
    <name evidence="7" type="ORF">ENU74_01700</name>
</gene>
<dbReference type="InterPro" id="IPR002052">
    <property type="entry name" value="DNA_methylase_N6_adenine_CS"/>
</dbReference>
<dbReference type="SUPFAM" id="SSF53335">
    <property type="entry name" value="S-adenosyl-L-methionine-dependent methyltransferases"/>
    <property type="match status" value="1"/>
</dbReference>
<evidence type="ECO:0000259" key="6">
    <source>
        <dbReference type="Pfam" id="PF05175"/>
    </source>
</evidence>
<comment type="caution">
    <text evidence="7">The sequence shown here is derived from an EMBL/GenBank/DDBJ whole genome shotgun (WGS) entry which is preliminary data.</text>
</comment>
<organism evidence="7">
    <name type="scientific">candidate division WOR-3 bacterium</name>
    <dbReference type="NCBI Taxonomy" id="2052148"/>
    <lineage>
        <taxon>Bacteria</taxon>
        <taxon>Bacteria division WOR-3</taxon>
    </lineage>
</organism>
<dbReference type="AlphaFoldDB" id="A0A7V4E2R4"/>
<name>A0A7V4E2R4_UNCW3</name>
<dbReference type="NCBIfam" id="TIGR00536">
    <property type="entry name" value="hemK_fam"/>
    <property type="match status" value="1"/>
</dbReference>
<dbReference type="CDD" id="cd02440">
    <property type="entry name" value="AdoMet_MTases"/>
    <property type="match status" value="1"/>
</dbReference>
<dbReference type="Pfam" id="PF05175">
    <property type="entry name" value="MTS"/>
    <property type="match status" value="1"/>
</dbReference>
<dbReference type="GO" id="GO:0003676">
    <property type="term" value="F:nucleic acid binding"/>
    <property type="evidence" value="ECO:0007669"/>
    <property type="project" value="InterPro"/>
</dbReference>
<dbReference type="InterPro" id="IPR019874">
    <property type="entry name" value="RF_methyltr_PrmC"/>
</dbReference>
<evidence type="ECO:0000256" key="1">
    <source>
        <dbReference type="ARBA" id="ARBA00012771"/>
    </source>
</evidence>
<protein>
    <recommendedName>
        <fullName evidence="1">peptide chain release factor N(5)-glutamine methyltransferase</fullName>
        <ecNumber evidence="1">2.1.1.297</ecNumber>
    </recommendedName>
</protein>
<dbReference type="InterPro" id="IPR007848">
    <property type="entry name" value="Small_mtfrase_dom"/>
</dbReference>
<dbReference type="InterPro" id="IPR029063">
    <property type="entry name" value="SAM-dependent_MTases_sf"/>
</dbReference>
<dbReference type="InterPro" id="IPR050320">
    <property type="entry name" value="N5-glutamine_MTase"/>
</dbReference>
<dbReference type="GO" id="GO:0032259">
    <property type="term" value="P:methylation"/>
    <property type="evidence" value="ECO:0007669"/>
    <property type="project" value="UniProtKB-KW"/>
</dbReference>
<dbReference type="EC" id="2.1.1.297" evidence="1"/>
<accession>A0A7V4E2R4</accession>
<keyword evidence="2 7" id="KW-0489">Methyltransferase</keyword>